<sequence>MAYRRFVAIGDSTTEGLWDMNPDGTFRGWADRLAERLAQDAPDLQYANLAVRGKLARQLVDEQLEPALALRPDLASVLTGLNDMLRRDCSVPTVIERIDTLIGALRGAGADVIAFTLPDPVPINPIAKGAAARLRNLNRAIRDLSATHGTFLVDLEAHPVASDRRLWHTDRLHANPHGHARIAAAAAEAMGLEGADSSWTQPFTDPLGPRSTVSHAVWAGKYLAPWVLRRLRGVSSGDGITAKRPQLEPVLGT</sequence>
<dbReference type="InterPro" id="IPR036514">
    <property type="entry name" value="SGNH_hydro_sf"/>
</dbReference>
<keyword evidence="3" id="KW-1185">Reference proteome</keyword>
<reference evidence="2 3" key="1">
    <citation type="submission" date="2018-10" db="EMBL/GenBank/DDBJ databases">
        <title>Genomic Encyclopedia of Archaeal and Bacterial Type Strains, Phase II (KMG-II): from individual species to whole genera.</title>
        <authorList>
            <person name="Goeker M."/>
        </authorList>
    </citation>
    <scope>NUCLEOTIDE SEQUENCE [LARGE SCALE GENOMIC DNA]</scope>
    <source>
        <strain evidence="2 3">DSM 14954</strain>
    </source>
</reference>
<comment type="caution">
    <text evidence="2">The sequence shown here is derived from an EMBL/GenBank/DDBJ whole genome shotgun (WGS) entry which is preliminary data.</text>
</comment>
<evidence type="ECO:0000259" key="1">
    <source>
        <dbReference type="Pfam" id="PF13472"/>
    </source>
</evidence>
<protein>
    <submittedName>
        <fullName evidence="2">Lysophospholipase L1-like esterase</fullName>
    </submittedName>
</protein>
<gene>
    <name evidence="2" type="ORF">C8N24_3204</name>
</gene>
<dbReference type="RefSeq" id="WP_121251370.1">
    <property type="nucleotide sequence ID" value="NZ_RBIL01000001.1"/>
</dbReference>
<proteinExistence type="predicted"/>
<dbReference type="EMBL" id="RBIL01000001">
    <property type="protein sequence ID" value="RKQ93342.1"/>
    <property type="molecule type" value="Genomic_DNA"/>
</dbReference>
<name>A0A660LE56_9ACTN</name>
<dbReference type="Gene3D" id="3.40.50.1110">
    <property type="entry name" value="SGNH hydrolase"/>
    <property type="match status" value="1"/>
</dbReference>
<evidence type="ECO:0000313" key="2">
    <source>
        <dbReference type="EMBL" id="RKQ93342.1"/>
    </source>
</evidence>
<dbReference type="PANTHER" id="PTHR43784:SF2">
    <property type="entry name" value="GDSL-LIKE LIPASE_ACYLHYDROLASE, PUTATIVE (AFU_ORTHOLOGUE AFUA_2G00820)-RELATED"/>
    <property type="match status" value="1"/>
</dbReference>
<dbReference type="OrthoDB" id="3465773at2"/>
<dbReference type="Proteomes" id="UP000278962">
    <property type="component" value="Unassembled WGS sequence"/>
</dbReference>
<dbReference type="InterPro" id="IPR053140">
    <property type="entry name" value="GDSL_Rv0518-like"/>
</dbReference>
<organism evidence="2 3">
    <name type="scientific">Solirubrobacter pauli</name>
    <dbReference type="NCBI Taxonomy" id="166793"/>
    <lineage>
        <taxon>Bacteria</taxon>
        <taxon>Bacillati</taxon>
        <taxon>Actinomycetota</taxon>
        <taxon>Thermoleophilia</taxon>
        <taxon>Solirubrobacterales</taxon>
        <taxon>Solirubrobacteraceae</taxon>
        <taxon>Solirubrobacter</taxon>
    </lineage>
</organism>
<dbReference type="Pfam" id="PF13472">
    <property type="entry name" value="Lipase_GDSL_2"/>
    <property type="match status" value="1"/>
</dbReference>
<accession>A0A660LE56</accession>
<dbReference type="InterPro" id="IPR013830">
    <property type="entry name" value="SGNH_hydro"/>
</dbReference>
<dbReference type="SUPFAM" id="SSF52266">
    <property type="entry name" value="SGNH hydrolase"/>
    <property type="match status" value="1"/>
</dbReference>
<dbReference type="AlphaFoldDB" id="A0A660LE56"/>
<evidence type="ECO:0000313" key="3">
    <source>
        <dbReference type="Proteomes" id="UP000278962"/>
    </source>
</evidence>
<dbReference type="CDD" id="cd01832">
    <property type="entry name" value="SGNH_hydrolase_like_1"/>
    <property type="match status" value="1"/>
</dbReference>
<feature type="domain" description="SGNH hydrolase-type esterase" evidence="1">
    <location>
        <begin position="8"/>
        <end position="181"/>
    </location>
</feature>
<dbReference type="PANTHER" id="PTHR43784">
    <property type="entry name" value="GDSL-LIKE LIPASE/ACYLHYDROLASE, PUTATIVE (AFU_ORTHOLOGUE AFUA_2G00820)-RELATED"/>
    <property type="match status" value="1"/>
</dbReference>